<protein>
    <submittedName>
        <fullName evidence="11">Calcium permeable stress-gated cation channel 1</fullName>
    </submittedName>
</protein>
<evidence type="ECO:0000256" key="3">
    <source>
        <dbReference type="ARBA" id="ARBA00022448"/>
    </source>
</evidence>
<evidence type="ECO:0000256" key="7">
    <source>
        <dbReference type="SAM" id="Phobius"/>
    </source>
</evidence>
<feature type="transmembrane region" description="Helical" evidence="7">
    <location>
        <begin position="613"/>
        <end position="636"/>
    </location>
</feature>
<organism evidence="11 12">
    <name type="scientific">Candida viswanathii</name>
    <dbReference type="NCBI Taxonomy" id="5486"/>
    <lineage>
        <taxon>Eukaryota</taxon>
        <taxon>Fungi</taxon>
        <taxon>Dikarya</taxon>
        <taxon>Ascomycota</taxon>
        <taxon>Saccharomycotina</taxon>
        <taxon>Pichiomycetes</taxon>
        <taxon>Debaryomycetaceae</taxon>
        <taxon>Candida/Lodderomyces clade</taxon>
        <taxon>Candida</taxon>
    </lineage>
</organism>
<keyword evidence="12" id="KW-1185">Reference proteome</keyword>
<dbReference type="Pfam" id="PF02714">
    <property type="entry name" value="RSN1_7TM"/>
    <property type="match status" value="1"/>
</dbReference>
<feature type="transmembrane region" description="Helical" evidence="7">
    <location>
        <begin position="36"/>
        <end position="57"/>
    </location>
</feature>
<evidence type="ECO:0000256" key="5">
    <source>
        <dbReference type="ARBA" id="ARBA00022989"/>
    </source>
</evidence>
<evidence type="ECO:0000259" key="10">
    <source>
        <dbReference type="Pfam" id="PF14703"/>
    </source>
</evidence>
<feature type="transmembrane region" description="Helical" evidence="7">
    <location>
        <begin position="478"/>
        <end position="496"/>
    </location>
</feature>
<keyword evidence="3" id="KW-0813">Transport</keyword>
<feature type="transmembrane region" description="Helical" evidence="7">
    <location>
        <begin position="128"/>
        <end position="145"/>
    </location>
</feature>
<dbReference type="GO" id="GO:0005227">
    <property type="term" value="F:calcium-activated cation channel activity"/>
    <property type="evidence" value="ECO:0007669"/>
    <property type="project" value="InterPro"/>
</dbReference>
<keyword evidence="6 7" id="KW-0472">Membrane</keyword>
<dbReference type="OrthoDB" id="1689567at2759"/>
<proteinExistence type="inferred from homology"/>
<feature type="transmembrane region" description="Helical" evidence="7">
    <location>
        <begin position="672"/>
        <end position="700"/>
    </location>
</feature>
<dbReference type="EMBL" id="QLNQ01000022">
    <property type="protein sequence ID" value="RCK64339.1"/>
    <property type="molecule type" value="Genomic_DNA"/>
</dbReference>
<evidence type="ECO:0000313" key="11">
    <source>
        <dbReference type="EMBL" id="RCK64339.1"/>
    </source>
</evidence>
<feature type="transmembrane region" description="Helical" evidence="7">
    <location>
        <begin position="533"/>
        <end position="552"/>
    </location>
</feature>
<comment type="caution">
    <text evidence="11">The sequence shown here is derived from an EMBL/GenBank/DDBJ whole genome shotgun (WGS) entry which is preliminary data.</text>
</comment>
<dbReference type="Pfam" id="PF14703">
    <property type="entry name" value="PHM7_cyt"/>
    <property type="match status" value="1"/>
</dbReference>
<dbReference type="Pfam" id="PF13967">
    <property type="entry name" value="RSN1_TM"/>
    <property type="match status" value="1"/>
</dbReference>
<evidence type="ECO:0000259" key="8">
    <source>
        <dbReference type="Pfam" id="PF02714"/>
    </source>
</evidence>
<gene>
    <name evidence="11" type="primary">CSC1_0</name>
    <name evidence="11" type="ORF">Cantr_00052</name>
</gene>
<dbReference type="Proteomes" id="UP000253472">
    <property type="component" value="Unassembled WGS sequence"/>
</dbReference>
<evidence type="ECO:0000256" key="4">
    <source>
        <dbReference type="ARBA" id="ARBA00022692"/>
    </source>
</evidence>
<name>A0A367YFE8_9ASCO</name>
<keyword evidence="5 7" id="KW-1133">Transmembrane helix</keyword>
<feature type="domain" description="CSC1/OSCA1-like 7TM region" evidence="8">
    <location>
        <begin position="478"/>
        <end position="742"/>
    </location>
</feature>
<feature type="transmembrane region" description="Helical" evidence="7">
    <location>
        <begin position="196"/>
        <end position="215"/>
    </location>
</feature>
<comment type="subcellular location">
    <subcellularLocation>
        <location evidence="1">Membrane</location>
        <topology evidence="1">Multi-pass membrane protein</topology>
    </subcellularLocation>
</comment>
<evidence type="ECO:0000256" key="1">
    <source>
        <dbReference type="ARBA" id="ARBA00004141"/>
    </source>
</evidence>
<dbReference type="GO" id="GO:0005886">
    <property type="term" value="C:plasma membrane"/>
    <property type="evidence" value="ECO:0007669"/>
    <property type="project" value="TreeGrafter"/>
</dbReference>
<sequence>MIESMIRSLKNMDVQSYGSAYADDDMIYRPPSGRVARYQVIIASTLGLIAVLLFSLLRLKYPKIYVANFNDLNFSFHSTSRRNLPRLPSKSLFGWIPTVYRISESQILEYAGLDAVVFLEFFKMCIKVLTICLVFALVVISPIRYKFTGRVDHDYPDDDDDDDNTNGTAIVRRVVRETTRITKGGGDSGPTYQQFLWLYTIFTYVFTFVVAYFLFKTTNKIINMRQKYLGSQNSITDRTVKISGIPGLLRDEVALTRHIDNLNIGEVDSILIVREWQNLNKLFKIRRKILRRLEESWVEYFEKNGLVDKLDLLALHPQVGELYNIQNRYTDDEPENNYSDWATQTNNLTGSANTDEGSDSIAASSVDSLNRLLNDELNTRPSFRKGWFGLFGPRVDAITYYSEKLEVIDKEIKRARTREYPATSNAFLTMKNVSQAQMLAQAVLDPKVNHLITSLAPAPHDIRWDNMSLTRQDRNTRIFMVTLFIGLMSVLLVYPVRYLASLLNTKSISKLWPSLGRAIKDHKWAKTLITGFLPTYIFTILNIVIPFFYVWISRRQGFLSHSDEELSSVSKNFFYIFVNLFLVFTTFGTASLVDTTRIASDLARSLRDLSLFYVDFIILQGLGIFPFKLLLLGNLLRFSTHSVFRCKTPRDYLKLYKPPVFNFGLQLPQPMLIFIITLVYSVMSSKILTAGLLYFIIGYFVSKYQLLYACVHPPHSTGKVWPLIFSRIILGLFLFQITMVGALALQNAITCASFLAPLPLLTLYFWWSFQTQYIPLSMFIALRAIENNEGTTQSGDVEQNADMANKTLDERRELNTKYEYPNLVDDLDGPMIALEGNDMLLVNQDGTTVRKRQTFNSEWDY</sequence>
<dbReference type="InterPro" id="IPR032880">
    <property type="entry name" value="CSC1/OSCA1-like_N"/>
</dbReference>
<dbReference type="InterPro" id="IPR027815">
    <property type="entry name" value="CSC1/OSCA1-like_cyt"/>
</dbReference>
<feature type="domain" description="CSC1/OSCA1-like cytosolic" evidence="10">
    <location>
        <begin position="237"/>
        <end position="466"/>
    </location>
</feature>
<dbReference type="InterPro" id="IPR045122">
    <property type="entry name" value="Csc1-like"/>
</dbReference>
<comment type="similarity">
    <text evidence="2">Belongs to the CSC1 (TC 1.A.17) family.</text>
</comment>
<feature type="transmembrane region" description="Helical" evidence="7">
    <location>
        <begin position="573"/>
        <end position="593"/>
    </location>
</feature>
<evidence type="ECO:0000256" key="2">
    <source>
        <dbReference type="ARBA" id="ARBA00007779"/>
    </source>
</evidence>
<dbReference type="STRING" id="5486.A0A367YFE8"/>
<dbReference type="PANTHER" id="PTHR13018">
    <property type="entry name" value="PROBABLE MEMBRANE PROTEIN DUF221-RELATED"/>
    <property type="match status" value="1"/>
</dbReference>
<evidence type="ECO:0000259" key="9">
    <source>
        <dbReference type="Pfam" id="PF13967"/>
    </source>
</evidence>
<reference evidence="11 12" key="1">
    <citation type="submission" date="2018-06" db="EMBL/GenBank/DDBJ databases">
        <title>Whole genome sequencing of Candida tropicalis (genome annotated by CSBL at Korea University).</title>
        <authorList>
            <person name="Ahn J."/>
        </authorList>
    </citation>
    <scope>NUCLEOTIDE SEQUENCE [LARGE SCALE GENOMIC DNA]</scope>
    <source>
        <strain evidence="11 12">ATCC 20962</strain>
    </source>
</reference>
<dbReference type="PANTHER" id="PTHR13018:SF5">
    <property type="entry name" value="RE44586P"/>
    <property type="match status" value="1"/>
</dbReference>
<evidence type="ECO:0000313" key="12">
    <source>
        <dbReference type="Proteomes" id="UP000253472"/>
    </source>
</evidence>
<dbReference type="InterPro" id="IPR003864">
    <property type="entry name" value="CSC1/OSCA1-like_7TM"/>
</dbReference>
<feature type="domain" description="CSC1/OSCA1-like N-terminal transmembrane" evidence="9">
    <location>
        <begin position="39"/>
        <end position="216"/>
    </location>
</feature>
<dbReference type="AlphaFoldDB" id="A0A367YFE8"/>
<evidence type="ECO:0000256" key="6">
    <source>
        <dbReference type="ARBA" id="ARBA00023136"/>
    </source>
</evidence>
<feature type="transmembrane region" description="Helical" evidence="7">
    <location>
        <begin position="720"/>
        <end position="745"/>
    </location>
</feature>
<feature type="transmembrane region" description="Helical" evidence="7">
    <location>
        <begin position="752"/>
        <end position="769"/>
    </location>
</feature>
<keyword evidence="4 7" id="KW-0812">Transmembrane</keyword>
<accession>A0A367YFE8</accession>